<dbReference type="GO" id="GO:0045454">
    <property type="term" value="P:cell redox homeostasis"/>
    <property type="evidence" value="ECO:0007669"/>
    <property type="project" value="InterPro"/>
</dbReference>
<dbReference type="InterPro" id="IPR002109">
    <property type="entry name" value="Glutaredoxin"/>
</dbReference>
<name>A0A132PB76_9MYCO</name>
<accession>A0A132PB76</accession>
<dbReference type="InterPro" id="IPR036249">
    <property type="entry name" value="Thioredoxin-like_sf"/>
</dbReference>
<evidence type="ECO:0000259" key="8">
    <source>
        <dbReference type="Pfam" id="PF00462"/>
    </source>
</evidence>
<dbReference type="Proteomes" id="UP000070612">
    <property type="component" value="Unassembled WGS sequence"/>
</dbReference>
<keyword evidence="4" id="KW-0813">Transport</keyword>
<dbReference type="PATRIC" id="fig|59750.3.peg.5765"/>
<evidence type="ECO:0000256" key="5">
    <source>
        <dbReference type="ARBA" id="ARBA00022982"/>
    </source>
</evidence>
<evidence type="ECO:0000256" key="3">
    <source>
        <dbReference type="ARBA" id="ARBA00017945"/>
    </source>
</evidence>
<evidence type="ECO:0000256" key="1">
    <source>
        <dbReference type="ARBA" id="ARBA00002292"/>
    </source>
</evidence>
<dbReference type="InterPro" id="IPR051548">
    <property type="entry name" value="Grx-like_ET"/>
</dbReference>
<protein>
    <recommendedName>
        <fullName evidence="3">Glutaredoxin-like protein NrdH</fullName>
    </recommendedName>
</protein>
<organism evidence="9 10">
    <name type="scientific">Mycolicibacterium wolinskyi</name>
    <dbReference type="NCBI Taxonomy" id="59750"/>
    <lineage>
        <taxon>Bacteria</taxon>
        <taxon>Bacillati</taxon>
        <taxon>Actinomycetota</taxon>
        <taxon>Actinomycetes</taxon>
        <taxon>Mycobacteriales</taxon>
        <taxon>Mycobacteriaceae</taxon>
        <taxon>Mycolicibacterium</taxon>
    </lineage>
</organism>
<comment type="function">
    <text evidence="1">Electron transport system for the ribonucleotide reductase system NrdEF.</text>
</comment>
<gene>
    <name evidence="9" type="ORF">AFM11_35180</name>
</gene>
<dbReference type="SUPFAM" id="SSF52833">
    <property type="entry name" value="Thioredoxin-like"/>
    <property type="match status" value="1"/>
</dbReference>
<evidence type="ECO:0000256" key="4">
    <source>
        <dbReference type="ARBA" id="ARBA00022448"/>
    </source>
</evidence>
<feature type="domain" description="Glutaredoxin" evidence="8">
    <location>
        <begin position="3"/>
        <end position="61"/>
    </location>
</feature>
<dbReference type="NCBIfam" id="TIGR02194">
    <property type="entry name" value="GlrX_NrdH"/>
    <property type="match status" value="1"/>
</dbReference>
<dbReference type="PANTHER" id="PTHR34386:SF1">
    <property type="entry name" value="GLUTAREDOXIN-LIKE PROTEIN NRDH"/>
    <property type="match status" value="1"/>
</dbReference>
<proteinExistence type="inferred from homology"/>
<dbReference type="Pfam" id="PF00462">
    <property type="entry name" value="Glutaredoxin"/>
    <property type="match status" value="1"/>
</dbReference>
<dbReference type="PROSITE" id="PS51354">
    <property type="entry name" value="GLUTAREDOXIN_2"/>
    <property type="match status" value="1"/>
</dbReference>
<keyword evidence="6" id="KW-1015">Disulfide bond</keyword>
<evidence type="ECO:0000256" key="2">
    <source>
        <dbReference type="ARBA" id="ARBA00007787"/>
    </source>
</evidence>
<evidence type="ECO:0000256" key="6">
    <source>
        <dbReference type="ARBA" id="ARBA00023157"/>
    </source>
</evidence>
<evidence type="ECO:0000313" key="10">
    <source>
        <dbReference type="Proteomes" id="UP000070612"/>
    </source>
</evidence>
<dbReference type="GO" id="GO:0009055">
    <property type="term" value="F:electron transfer activity"/>
    <property type="evidence" value="ECO:0007669"/>
    <property type="project" value="TreeGrafter"/>
</dbReference>
<dbReference type="Gene3D" id="3.40.30.10">
    <property type="entry name" value="Glutaredoxin"/>
    <property type="match status" value="1"/>
</dbReference>
<dbReference type="AlphaFoldDB" id="A0A132PB76"/>
<keyword evidence="5" id="KW-0249">Electron transport</keyword>
<evidence type="ECO:0000256" key="7">
    <source>
        <dbReference type="ARBA" id="ARBA00023284"/>
    </source>
</evidence>
<comment type="similarity">
    <text evidence="2">Belongs to the glutaredoxin family.</text>
</comment>
<dbReference type="PANTHER" id="PTHR34386">
    <property type="entry name" value="GLUTAREDOXIN"/>
    <property type="match status" value="1"/>
</dbReference>
<dbReference type="RefSeq" id="WP_067859679.1">
    <property type="nucleotide sequence ID" value="NZ_LGTW01000041.1"/>
</dbReference>
<dbReference type="CDD" id="cd02976">
    <property type="entry name" value="NrdH"/>
    <property type="match status" value="1"/>
</dbReference>
<evidence type="ECO:0000313" key="9">
    <source>
        <dbReference type="EMBL" id="KWX19579.1"/>
    </source>
</evidence>
<dbReference type="EMBL" id="LGTW01000041">
    <property type="protein sequence ID" value="KWX19579.1"/>
    <property type="molecule type" value="Genomic_DNA"/>
</dbReference>
<keyword evidence="7" id="KW-0676">Redox-active center</keyword>
<comment type="caution">
    <text evidence="9">The sequence shown here is derived from an EMBL/GenBank/DDBJ whole genome shotgun (WGS) entry which is preliminary data.</text>
</comment>
<sequence>MTITLYEKPACVQCTATKKALEKANIEYLVVDITQDDEAREYVMALGHLQAPVVVAGDEHWSGFRPDRIKSLTKSAEIAEAS</sequence>
<dbReference type="InterPro" id="IPR011909">
    <property type="entry name" value="GlrX_NrdH"/>
</dbReference>
<keyword evidence="10" id="KW-1185">Reference proteome</keyword>
<reference evidence="9 10" key="1">
    <citation type="submission" date="2015-07" db="EMBL/GenBank/DDBJ databases">
        <title>A draft genome sequence of Mycobacterium wolinskyi.</title>
        <authorList>
            <person name="de Man T.J."/>
            <person name="Perry K.A."/>
            <person name="Coulliette A.D."/>
            <person name="Jensen B."/>
            <person name="Toney N.C."/>
            <person name="Limbago B.M."/>
            <person name="Noble-Wang J."/>
        </authorList>
    </citation>
    <scope>NUCLEOTIDE SEQUENCE [LARGE SCALE GENOMIC DNA]</scope>
    <source>
        <strain evidence="9 10">CDC_01</strain>
    </source>
</reference>